<evidence type="ECO:0000313" key="3">
    <source>
        <dbReference type="Proteomes" id="UP001642409"/>
    </source>
</evidence>
<dbReference type="AlphaFoldDB" id="A0AA86QUC2"/>
<protein>
    <submittedName>
        <fullName evidence="2">Hypothetical_protein</fullName>
    </submittedName>
</protein>
<gene>
    <name evidence="2" type="ORF">HINF_LOCUS21676</name>
    <name evidence="1" type="ORF">HINF_LOCUS53854</name>
</gene>
<reference evidence="1" key="1">
    <citation type="submission" date="2023-06" db="EMBL/GenBank/DDBJ databases">
        <authorList>
            <person name="Kurt Z."/>
        </authorList>
    </citation>
    <scope>NUCLEOTIDE SEQUENCE</scope>
</reference>
<dbReference type="EMBL" id="CAXDID020000059">
    <property type="protein sequence ID" value="CAL6009585.1"/>
    <property type="molecule type" value="Genomic_DNA"/>
</dbReference>
<accession>A0AA86QUC2</accession>
<proteinExistence type="predicted"/>
<keyword evidence="3" id="KW-1185">Reference proteome</keyword>
<dbReference type="Proteomes" id="UP001642409">
    <property type="component" value="Unassembled WGS sequence"/>
</dbReference>
<comment type="caution">
    <text evidence="1">The sequence shown here is derived from an EMBL/GenBank/DDBJ whole genome shotgun (WGS) entry which is preliminary data.</text>
</comment>
<sequence>MLLAYSFLVPCNGQGVESPDYTSVFENIALNQLHIFASTENVTSRTQVAFLYWNSISSLYEAICRKLEECHELRPGMCEDDGLSCLYLQLQHIVLIPAFRLHLISC</sequence>
<dbReference type="EMBL" id="CATOUU010000998">
    <property type="protein sequence ID" value="CAI9966209.1"/>
    <property type="molecule type" value="Genomic_DNA"/>
</dbReference>
<organism evidence="1">
    <name type="scientific">Hexamita inflata</name>
    <dbReference type="NCBI Taxonomy" id="28002"/>
    <lineage>
        <taxon>Eukaryota</taxon>
        <taxon>Metamonada</taxon>
        <taxon>Diplomonadida</taxon>
        <taxon>Hexamitidae</taxon>
        <taxon>Hexamitinae</taxon>
        <taxon>Hexamita</taxon>
    </lineage>
</organism>
<evidence type="ECO:0000313" key="1">
    <source>
        <dbReference type="EMBL" id="CAI9966209.1"/>
    </source>
</evidence>
<evidence type="ECO:0000313" key="2">
    <source>
        <dbReference type="EMBL" id="CAL6009585.1"/>
    </source>
</evidence>
<reference evidence="2 3" key="2">
    <citation type="submission" date="2024-07" db="EMBL/GenBank/DDBJ databases">
        <authorList>
            <person name="Akdeniz Z."/>
        </authorList>
    </citation>
    <scope>NUCLEOTIDE SEQUENCE [LARGE SCALE GENOMIC DNA]</scope>
</reference>
<name>A0AA86QUC2_9EUKA</name>